<evidence type="ECO:0000256" key="1">
    <source>
        <dbReference type="ARBA" id="ARBA00004651"/>
    </source>
</evidence>
<evidence type="ECO:0000256" key="5">
    <source>
        <dbReference type="ARBA" id="ARBA00022741"/>
    </source>
</evidence>
<feature type="transmembrane region" description="Helical" evidence="9">
    <location>
        <begin position="177"/>
        <end position="198"/>
    </location>
</feature>
<evidence type="ECO:0000313" key="12">
    <source>
        <dbReference type="EMBL" id="SDX29185.1"/>
    </source>
</evidence>
<evidence type="ECO:0000256" key="6">
    <source>
        <dbReference type="ARBA" id="ARBA00022840"/>
    </source>
</evidence>
<dbReference type="Pfam" id="PF00005">
    <property type="entry name" value="ABC_tran"/>
    <property type="match status" value="1"/>
</dbReference>
<comment type="subcellular location">
    <subcellularLocation>
        <location evidence="1">Cell membrane</location>
        <topology evidence="1">Multi-pass membrane protein</topology>
    </subcellularLocation>
</comment>
<evidence type="ECO:0000256" key="2">
    <source>
        <dbReference type="ARBA" id="ARBA00022448"/>
    </source>
</evidence>
<evidence type="ECO:0000313" key="13">
    <source>
        <dbReference type="Proteomes" id="UP000198534"/>
    </source>
</evidence>
<proteinExistence type="predicted"/>
<dbReference type="PROSITE" id="PS50929">
    <property type="entry name" value="ABC_TM1F"/>
    <property type="match status" value="1"/>
</dbReference>
<evidence type="ECO:0000259" key="11">
    <source>
        <dbReference type="PROSITE" id="PS50929"/>
    </source>
</evidence>
<keyword evidence="8 9" id="KW-0472">Membrane</keyword>
<feature type="transmembrane region" description="Helical" evidence="9">
    <location>
        <begin position="267"/>
        <end position="285"/>
    </location>
</feature>
<evidence type="ECO:0000256" key="7">
    <source>
        <dbReference type="ARBA" id="ARBA00022989"/>
    </source>
</evidence>
<accession>A0A1H3AHW4</accession>
<feature type="transmembrane region" description="Helical" evidence="9">
    <location>
        <begin position="68"/>
        <end position="89"/>
    </location>
</feature>
<dbReference type="InterPro" id="IPR011527">
    <property type="entry name" value="ABC1_TM_dom"/>
</dbReference>
<dbReference type="FunFam" id="3.40.50.300:FF:000854">
    <property type="entry name" value="Multidrug ABC transporter ATP-binding protein"/>
    <property type="match status" value="1"/>
</dbReference>
<evidence type="ECO:0000259" key="10">
    <source>
        <dbReference type="PROSITE" id="PS50893"/>
    </source>
</evidence>
<dbReference type="PANTHER" id="PTHR43394:SF1">
    <property type="entry name" value="ATP-BINDING CASSETTE SUB-FAMILY B MEMBER 10, MITOCHONDRIAL"/>
    <property type="match status" value="1"/>
</dbReference>
<dbReference type="PROSITE" id="PS50893">
    <property type="entry name" value="ABC_TRANSPORTER_2"/>
    <property type="match status" value="1"/>
</dbReference>
<dbReference type="InterPro" id="IPR003439">
    <property type="entry name" value="ABC_transporter-like_ATP-bd"/>
</dbReference>
<feature type="domain" description="ABC transporter" evidence="10">
    <location>
        <begin position="360"/>
        <end position="600"/>
    </location>
</feature>
<feature type="domain" description="ABC transmembrane type-1" evidence="11">
    <location>
        <begin position="40"/>
        <end position="324"/>
    </location>
</feature>
<dbReference type="InterPro" id="IPR027417">
    <property type="entry name" value="P-loop_NTPase"/>
</dbReference>
<sequence length="613" mass="70452">MNRDNQLENVSIYNFVKLASYIKRIFTILWSVHPLQFVSIIVLTILQGVAPTFFILASQFAINQLVSSWGSGFHIVINAMLVLGGVMVFNELCNILRVYVDRIFEVSLSYQVDLLVMQKASTLHLSDFEDHEVQDQIKRVQNESNIRVYQVFKQVMTVLSGGVTLVSSALVLFAWHWWAAVLILGVPIIFFPLLLKLGEKEFKYLWKRAPKTRELWYINYIMTRDLSFKEVKLYQLGPYLIDQYQKIHRSFIAEDKEIALQRRNLSFLYYGINYTAVMIVIHFIFKAAYMKQLMIGNVVGYLQAINLTLSTARNLTQEVMLLFQNNLFLEQLFTYLDMKVESPAELIEGKKHLQSPITQLELRNLSFQYPNTDKPVLKGINLQLHAGETLAIVGPNGSGKSTLIKILTQMYNQFTGEYLINRTSIRKYDSDEVNRRIGGVFQDFVQYEMPLRHNIGFGDVEKIDDDLALMKAAEKGGLSSLVHSLPKKLDTQLGKLFKDGHQLSGGQWQRVAIARAYLRDADICLFDEPSSFLDPQAEHEVFEKFKDLVRDRIGIFITHRLSSVRYADRIIVMDQGQIVEMGSHDQLINLNGLYKDMFTKQAESYLDAKISSA</sequence>
<dbReference type="Proteomes" id="UP000198534">
    <property type="component" value="Unassembled WGS sequence"/>
</dbReference>
<keyword evidence="5" id="KW-0547">Nucleotide-binding</keyword>
<evidence type="ECO:0000256" key="9">
    <source>
        <dbReference type="SAM" id="Phobius"/>
    </source>
</evidence>
<dbReference type="InterPro" id="IPR036640">
    <property type="entry name" value="ABC1_TM_sf"/>
</dbReference>
<keyword evidence="3" id="KW-1003">Cell membrane</keyword>
<dbReference type="GO" id="GO:0016887">
    <property type="term" value="F:ATP hydrolysis activity"/>
    <property type="evidence" value="ECO:0007669"/>
    <property type="project" value="InterPro"/>
</dbReference>
<protein>
    <submittedName>
        <fullName evidence="12">ATP-binding cassette, subfamily B</fullName>
    </submittedName>
</protein>
<evidence type="ECO:0000256" key="3">
    <source>
        <dbReference type="ARBA" id="ARBA00022475"/>
    </source>
</evidence>
<gene>
    <name evidence="12" type="ORF">SAMN05444487_11390</name>
</gene>
<dbReference type="PROSITE" id="PS00211">
    <property type="entry name" value="ABC_TRANSPORTER_1"/>
    <property type="match status" value="1"/>
</dbReference>
<name>A0A1H3AHW4_9BACL</name>
<reference evidence="12 13" key="1">
    <citation type="submission" date="2016-10" db="EMBL/GenBank/DDBJ databases">
        <authorList>
            <person name="de Groot N.N."/>
        </authorList>
    </citation>
    <scope>NUCLEOTIDE SEQUENCE [LARGE SCALE GENOMIC DNA]</scope>
    <source>
        <strain evidence="12 13">DSM 45610</strain>
    </source>
</reference>
<dbReference type="EMBL" id="FNNQ01000013">
    <property type="protein sequence ID" value="SDX29185.1"/>
    <property type="molecule type" value="Genomic_DNA"/>
</dbReference>
<dbReference type="GO" id="GO:0005886">
    <property type="term" value="C:plasma membrane"/>
    <property type="evidence" value="ECO:0007669"/>
    <property type="project" value="UniProtKB-SubCell"/>
</dbReference>
<dbReference type="OrthoDB" id="9806127at2"/>
<dbReference type="SMART" id="SM00382">
    <property type="entry name" value="AAA"/>
    <property type="match status" value="1"/>
</dbReference>
<evidence type="ECO:0000256" key="4">
    <source>
        <dbReference type="ARBA" id="ARBA00022692"/>
    </source>
</evidence>
<keyword evidence="2" id="KW-0813">Transport</keyword>
<keyword evidence="13" id="KW-1185">Reference proteome</keyword>
<dbReference type="InterPro" id="IPR003593">
    <property type="entry name" value="AAA+_ATPase"/>
</dbReference>
<dbReference type="InterPro" id="IPR039421">
    <property type="entry name" value="Type_1_exporter"/>
</dbReference>
<dbReference type="SUPFAM" id="SSF90123">
    <property type="entry name" value="ABC transporter transmembrane region"/>
    <property type="match status" value="1"/>
</dbReference>
<keyword evidence="7 9" id="KW-1133">Transmembrane helix</keyword>
<evidence type="ECO:0000256" key="8">
    <source>
        <dbReference type="ARBA" id="ARBA00023136"/>
    </source>
</evidence>
<dbReference type="STRING" id="1048340.SAMN05444487_11390"/>
<keyword evidence="6 12" id="KW-0067">ATP-binding</keyword>
<dbReference type="SUPFAM" id="SSF52540">
    <property type="entry name" value="P-loop containing nucleoside triphosphate hydrolases"/>
    <property type="match status" value="1"/>
</dbReference>
<dbReference type="PANTHER" id="PTHR43394">
    <property type="entry name" value="ATP-DEPENDENT PERMEASE MDL1, MITOCHONDRIAL"/>
    <property type="match status" value="1"/>
</dbReference>
<dbReference type="RefSeq" id="WP_091741665.1">
    <property type="nucleotide sequence ID" value="NZ_FNNQ01000013.1"/>
</dbReference>
<dbReference type="Gene3D" id="3.40.50.300">
    <property type="entry name" value="P-loop containing nucleotide triphosphate hydrolases"/>
    <property type="match status" value="1"/>
</dbReference>
<dbReference type="GO" id="GO:0005524">
    <property type="term" value="F:ATP binding"/>
    <property type="evidence" value="ECO:0007669"/>
    <property type="project" value="UniProtKB-KW"/>
</dbReference>
<dbReference type="GO" id="GO:0015421">
    <property type="term" value="F:ABC-type oligopeptide transporter activity"/>
    <property type="evidence" value="ECO:0007669"/>
    <property type="project" value="TreeGrafter"/>
</dbReference>
<feature type="transmembrane region" description="Helical" evidence="9">
    <location>
        <begin position="151"/>
        <end position="171"/>
    </location>
</feature>
<dbReference type="Gene3D" id="1.20.1560.10">
    <property type="entry name" value="ABC transporter type 1, transmembrane domain"/>
    <property type="match status" value="1"/>
</dbReference>
<organism evidence="12 13">
    <name type="scientific">Marininema mesophilum</name>
    <dbReference type="NCBI Taxonomy" id="1048340"/>
    <lineage>
        <taxon>Bacteria</taxon>
        <taxon>Bacillati</taxon>
        <taxon>Bacillota</taxon>
        <taxon>Bacilli</taxon>
        <taxon>Bacillales</taxon>
        <taxon>Thermoactinomycetaceae</taxon>
        <taxon>Marininema</taxon>
    </lineage>
</organism>
<dbReference type="InterPro" id="IPR017871">
    <property type="entry name" value="ABC_transporter-like_CS"/>
</dbReference>
<dbReference type="AlphaFoldDB" id="A0A1H3AHW4"/>
<feature type="transmembrane region" description="Helical" evidence="9">
    <location>
        <begin position="37"/>
        <end position="62"/>
    </location>
</feature>
<keyword evidence="4 9" id="KW-0812">Transmembrane</keyword>